<dbReference type="EMBL" id="VJVW01000005">
    <property type="protein sequence ID" value="MUP43638.1"/>
    <property type="molecule type" value="Genomic_DNA"/>
</dbReference>
<evidence type="ECO:0000313" key="3">
    <source>
        <dbReference type="Proteomes" id="UP000460416"/>
    </source>
</evidence>
<feature type="transmembrane region" description="Helical" evidence="1">
    <location>
        <begin position="77"/>
        <end position="93"/>
    </location>
</feature>
<dbReference type="OrthoDB" id="1454605at2"/>
<keyword evidence="3" id="KW-1185">Reference proteome</keyword>
<evidence type="ECO:0008006" key="4">
    <source>
        <dbReference type="Google" id="ProtNLM"/>
    </source>
</evidence>
<name>A0A7K1LS97_9FLAO</name>
<feature type="transmembrane region" description="Helical" evidence="1">
    <location>
        <begin position="200"/>
        <end position="219"/>
    </location>
</feature>
<feature type="transmembrane region" description="Helical" evidence="1">
    <location>
        <begin position="105"/>
        <end position="126"/>
    </location>
</feature>
<comment type="caution">
    <text evidence="2">The sequence shown here is derived from an EMBL/GenBank/DDBJ whole genome shotgun (WGS) entry which is preliminary data.</text>
</comment>
<dbReference type="RefSeq" id="WP_156277513.1">
    <property type="nucleotide sequence ID" value="NZ_BAABGI010000004.1"/>
</dbReference>
<dbReference type="AlphaFoldDB" id="A0A7K1LS97"/>
<organism evidence="2 3">
    <name type="scientific">Christiangramia aestuarii</name>
    <dbReference type="NCBI Taxonomy" id="1028746"/>
    <lineage>
        <taxon>Bacteria</taxon>
        <taxon>Pseudomonadati</taxon>
        <taxon>Bacteroidota</taxon>
        <taxon>Flavobacteriia</taxon>
        <taxon>Flavobacteriales</taxon>
        <taxon>Flavobacteriaceae</taxon>
        <taxon>Christiangramia</taxon>
    </lineage>
</organism>
<feature type="transmembrane region" description="Helical" evidence="1">
    <location>
        <begin position="171"/>
        <end position="188"/>
    </location>
</feature>
<evidence type="ECO:0000313" key="2">
    <source>
        <dbReference type="EMBL" id="MUP43638.1"/>
    </source>
</evidence>
<feature type="transmembrane region" description="Helical" evidence="1">
    <location>
        <begin position="146"/>
        <end position="164"/>
    </location>
</feature>
<keyword evidence="1" id="KW-1133">Transmembrane helix</keyword>
<accession>A0A7K1LS97</accession>
<dbReference type="Proteomes" id="UP000460416">
    <property type="component" value="Unassembled WGS sequence"/>
</dbReference>
<reference evidence="2 3" key="1">
    <citation type="submission" date="2019-07" db="EMBL/GenBank/DDBJ databases">
        <title>Gramella aestuarii sp. nov., isolated from a tidal flat, and emended description of Gramella echinicola.</title>
        <authorList>
            <person name="Liu L."/>
        </authorList>
    </citation>
    <scope>NUCLEOTIDE SEQUENCE [LARGE SCALE GENOMIC DNA]</scope>
    <source>
        <strain evidence="2 3">BS12</strain>
    </source>
</reference>
<feature type="transmembrane region" description="Helical" evidence="1">
    <location>
        <begin position="29"/>
        <end position="46"/>
    </location>
</feature>
<sequence>MKRSQVFILACVPMLILSLWALIYDISWLSNVAELSAYFILLAGFYRKLNLKSLNVSLFLGFSVIAEILGFFNDTQYTGLMLMFFQMASYVFLTREAHRYTERETANRFMILFFLMMIGANCFFVYRHFQELESKIAGIVEFGFYSLYYLNLLVLVIVGLIYYLNSYSRKSVLFVTLVMAIVVADILRDMSVFYLPDTSVLLLKSFLQFSAIILAFKFYSTKERKLKLINLV</sequence>
<proteinExistence type="predicted"/>
<feature type="transmembrane region" description="Helical" evidence="1">
    <location>
        <begin position="7"/>
        <end position="23"/>
    </location>
</feature>
<protein>
    <recommendedName>
        <fullName evidence="4">YhhN-like protein</fullName>
    </recommendedName>
</protein>
<keyword evidence="1" id="KW-0472">Membrane</keyword>
<keyword evidence="1" id="KW-0812">Transmembrane</keyword>
<gene>
    <name evidence="2" type="ORF">FLP08_13725</name>
</gene>
<feature type="transmembrane region" description="Helical" evidence="1">
    <location>
        <begin position="53"/>
        <end position="71"/>
    </location>
</feature>
<evidence type="ECO:0000256" key="1">
    <source>
        <dbReference type="SAM" id="Phobius"/>
    </source>
</evidence>